<dbReference type="PANTHER" id="PTHR36454">
    <property type="entry name" value="LMO2823 PROTEIN"/>
    <property type="match status" value="1"/>
</dbReference>
<keyword evidence="2" id="KW-1185">Reference proteome</keyword>
<accession>A0A4R2II86</accession>
<dbReference type="OrthoDB" id="9781616at2"/>
<dbReference type="AlphaFoldDB" id="A0A4R2II86"/>
<dbReference type="InterPro" id="IPR008323">
    <property type="entry name" value="UCP033563"/>
</dbReference>
<proteinExistence type="predicted"/>
<dbReference type="EMBL" id="SLWS01000024">
    <property type="protein sequence ID" value="TCO44237.1"/>
    <property type="molecule type" value="Genomic_DNA"/>
</dbReference>
<dbReference type="PANTHER" id="PTHR36454:SF1">
    <property type="entry name" value="DUF1015 DOMAIN-CONTAINING PROTEIN"/>
    <property type="match status" value="1"/>
</dbReference>
<reference evidence="1 2" key="1">
    <citation type="submission" date="2019-03" db="EMBL/GenBank/DDBJ databases">
        <title>Genomic Encyclopedia of Type Strains, Phase IV (KMG-IV): sequencing the most valuable type-strain genomes for metagenomic binning, comparative biology and taxonomic classification.</title>
        <authorList>
            <person name="Goeker M."/>
        </authorList>
    </citation>
    <scope>NUCLEOTIDE SEQUENCE [LARGE SCALE GENOMIC DNA]</scope>
    <source>
        <strain evidence="1 2">DSM 45934</strain>
    </source>
</reference>
<organism evidence="1 2">
    <name type="scientific">Actinocrispum wychmicini</name>
    <dbReference type="NCBI Taxonomy" id="1213861"/>
    <lineage>
        <taxon>Bacteria</taxon>
        <taxon>Bacillati</taxon>
        <taxon>Actinomycetota</taxon>
        <taxon>Actinomycetes</taxon>
        <taxon>Pseudonocardiales</taxon>
        <taxon>Pseudonocardiaceae</taxon>
        <taxon>Actinocrispum</taxon>
    </lineage>
</organism>
<sequence>MILMVNDHVRALGTGWLVRGTVPGPDVDEFGEPDQITRELARPGAADGTLLAVQHPHRTPTAIAENRGLLDAVPIAEAALGHLRAQHYRRVHDVVALSWGDGPGGEALGVQCVVDPTAVLPGGLTFVRHTEDVYPEVVAERAAMQAALRCATSAAMLVPADGGAAFTALLKGVVAELGEPEVSIVDKHGRDRIWLLGKGDLQDTVLTAIRRHPLLVADGNHRVAAATLAGNGLLALVTDGPDLRIGPINRVFVHTSLAPGELVERWRAAGLDIQPANGSPAPGTVVVLAGLDRLAIRLPGPGIDHQKVEQLMVERALGRDPAEVLRPLYVGQQPRPDADAVVLIAPVPLDHVLSGRRMPRKATYFTPKPRSGLVLADLR</sequence>
<evidence type="ECO:0000313" key="2">
    <source>
        <dbReference type="Proteomes" id="UP000295680"/>
    </source>
</evidence>
<dbReference type="Proteomes" id="UP000295680">
    <property type="component" value="Unassembled WGS sequence"/>
</dbReference>
<gene>
    <name evidence="1" type="ORF">EV192_12410</name>
</gene>
<comment type="caution">
    <text evidence="1">The sequence shown here is derived from an EMBL/GenBank/DDBJ whole genome shotgun (WGS) entry which is preliminary data.</text>
</comment>
<dbReference type="Pfam" id="PF06245">
    <property type="entry name" value="DUF1015"/>
    <property type="match status" value="1"/>
</dbReference>
<name>A0A4R2II86_9PSEU</name>
<protein>
    <submittedName>
        <fullName evidence="1">Uncharacterized protein (DUF1015 family)</fullName>
    </submittedName>
</protein>
<evidence type="ECO:0000313" key="1">
    <source>
        <dbReference type="EMBL" id="TCO44237.1"/>
    </source>
</evidence>